<organism evidence="12 13">
    <name type="scientific">Porites lobata</name>
    <dbReference type="NCBI Taxonomy" id="104759"/>
    <lineage>
        <taxon>Eukaryota</taxon>
        <taxon>Metazoa</taxon>
        <taxon>Cnidaria</taxon>
        <taxon>Anthozoa</taxon>
        <taxon>Hexacorallia</taxon>
        <taxon>Scleractinia</taxon>
        <taxon>Fungiina</taxon>
        <taxon>Poritidae</taxon>
        <taxon>Porites</taxon>
    </lineage>
</organism>
<evidence type="ECO:0000259" key="10">
    <source>
        <dbReference type="PROSITE" id="PS50893"/>
    </source>
</evidence>
<keyword evidence="5" id="KW-0547">Nucleotide-binding</keyword>
<evidence type="ECO:0000256" key="1">
    <source>
        <dbReference type="ARBA" id="ARBA00004141"/>
    </source>
</evidence>
<dbReference type="InterPro" id="IPR027417">
    <property type="entry name" value="P-loop_NTPase"/>
</dbReference>
<dbReference type="InterPro" id="IPR050173">
    <property type="entry name" value="ABC_transporter_C-like"/>
</dbReference>
<evidence type="ECO:0000313" key="13">
    <source>
        <dbReference type="Proteomes" id="UP001159405"/>
    </source>
</evidence>
<feature type="transmembrane region" description="Helical" evidence="9">
    <location>
        <begin position="223"/>
        <end position="253"/>
    </location>
</feature>
<comment type="subcellular location">
    <subcellularLocation>
        <location evidence="1">Membrane</location>
        <topology evidence="1">Multi-pass membrane protein</topology>
    </subcellularLocation>
</comment>
<evidence type="ECO:0000256" key="2">
    <source>
        <dbReference type="ARBA" id="ARBA00009726"/>
    </source>
</evidence>
<sequence length="1221" mass="137702">MANNKYRNVTSTEHSGSVSFFSSLFFQWINILIKTGNERAVDKNDLLPLKEENTTRFLTEEFQAKWTEETANSRIQDVKPKLWKSVFKMLTAKDSVILITAGIIKTICRILQPLLLGYLIKSLMITRLQHNYFLYGCASALGINELICSLSMHQFDYRCDVFGIRISSALKGLVYMKTLLLSKDSLLRFSSGRVIDLVSNDVQRIEGDTFQLFFEGARSLMELVIVTFLLVNLIGWQVVMGILLLCMLMPYFAGFSYAGAVLRLRTAAVSDHRITLIKEVVTGIRAIKTNAWEDEYREKIKNVRSDEINLIGKKSALMSGVAALQYISSPMATFVTVITLVLTGQPLTPLNVFTLLSFINLLRLSFCGDLSYAFIQSYDAYVSLKRIRDFLLLNNLESNNTRMYQQEGAEKFLPHKLTDPPQTNILSVTNFTQQRRQISLDDELVLQDINFTVEKGNLTVITGPIFSGTIRENVLFGEQYEEAKYNRVIEACALTQDIEKFPDCDQTIVGERGVVLSGGQRARVSLARAVYAEGELYLLDDPLSAVDFKVAQHIYRECIKGLLGQKTRLITSHQERVMREADDVIPLYKGRMLGKGSFTELKDSGILNTTVESIDEKENESDYIVGQKSEDEDHIPDMSGRPVPREEQGLPLSKEDQAIGAVSARLYWNYFRSGVPLLAIITAICLFLISQAIMVYCDVWLSRLTKKRPGDQTNESDLIIYGSLVGASFIFLFIRAFGFYLLSLRCSECLHDRMVGAILQAPVFFFDSNPMGRMMNRFSKDIGAMDEVLPKTFLRAMQRTLLMFTSILLPTVINPWLLFAVMPIAVLAGLVSRYYLKTSRELKRLESINRSPVYSHFSETLDGLETIRTRNREGNFMDAFCRYQDIHTQSYIMVFASQRWLGVRLDCLSALLTYAVALAAVFVSLDAALVGLSLVYIVQTVNLTQFTVRQLTEVETLMTSVERVMTYTGIKSEPGYKVERNPPEIWPNEGSIAFKNVSLTYYSGGPRILKNITLNINGGAKIGIAGRTGAGKSSFVAALMRMPEAGGDILIDNINIGSINLRDSRRAITVLRQNPSLFSGTVRQNLDLMEQFQDADLWRALEQVQLKSLVENLEGQLDHELLEHGANLSVGERQLICLARVLLQNKKIVILDEPTAHVDPETEQTIWKVVRQKLKNSTVITVAHRLDTIRDCDKILVLKSGEVHVFDNFDVLLNKKRGILS</sequence>
<dbReference type="SUPFAM" id="SSF52540">
    <property type="entry name" value="P-loop containing nucleoside triphosphate hydrolases"/>
    <property type="match status" value="2"/>
</dbReference>
<evidence type="ECO:0000256" key="9">
    <source>
        <dbReference type="SAM" id="Phobius"/>
    </source>
</evidence>
<dbReference type="InterPro" id="IPR036640">
    <property type="entry name" value="ABC1_TM_sf"/>
</dbReference>
<keyword evidence="13" id="KW-1185">Reference proteome</keyword>
<dbReference type="PANTHER" id="PTHR24223:SF456">
    <property type="entry name" value="MULTIDRUG RESISTANCE-ASSOCIATED PROTEIN LETHAL(2)03659"/>
    <property type="match status" value="1"/>
</dbReference>
<keyword evidence="6" id="KW-0067">ATP-binding</keyword>
<reference evidence="12 13" key="1">
    <citation type="submission" date="2022-05" db="EMBL/GenBank/DDBJ databases">
        <authorList>
            <consortium name="Genoscope - CEA"/>
            <person name="William W."/>
        </authorList>
    </citation>
    <scope>NUCLEOTIDE SEQUENCE [LARGE SCALE GENOMIC DNA]</scope>
</reference>
<feature type="transmembrane region" description="Helical" evidence="9">
    <location>
        <begin position="132"/>
        <end position="152"/>
    </location>
</feature>
<dbReference type="Pfam" id="PF00005">
    <property type="entry name" value="ABC_tran"/>
    <property type="match status" value="2"/>
</dbReference>
<protein>
    <recommendedName>
        <fullName evidence="14">Multidrug resistance-associated protein 4</fullName>
    </recommendedName>
</protein>
<feature type="domain" description="ABC transmembrane type-1" evidence="11">
    <location>
        <begin position="96"/>
        <end position="366"/>
    </location>
</feature>
<feature type="domain" description="ABC transporter" evidence="10">
    <location>
        <begin position="303"/>
        <end position="614"/>
    </location>
</feature>
<dbReference type="Gene3D" id="1.20.1560.10">
    <property type="entry name" value="ABC transporter type 1, transmembrane domain"/>
    <property type="match status" value="2"/>
</dbReference>
<evidence type="ECO:0000256" key="4">
    <source>
        <dbReference type="ARBA" id="ARBA00022692"/>
    </source>
</evidence>
<evidence type="ECO:0000256" key="7">
    <source>
        <dbReference type="ARBA" id="ARBA00022989"/>
    </source>
</evidence>
<keyword evidence="3" id="KW-0813">Transport</keyword>
<dbReference type="SUPFAM" id="SSF90123">
    <property type="entry name" value="ABC transporter transmembrane region"/>
    <property type="match status" value="2"/>
</dbReference>
<feature type="transmembrane region" description="Helical" evidence="9">
    <location>
        <begin position="816"/>
        <end position="836"/>
    </location>
</feature>
<feature type="domain" description="ABC transporter" evidence="10">
    <location>
        <begin position="992"/>
        <end position="1220"/>
    </location>
</feature>
<dbReference type="InterPro" id="IPR044726">
    <property type="entry name" value="ABCC_6TM_D2"/>
</dbReference>
<evidence type="ECO:0000256" key="6">
    <source>
        <dbReference type="ARBA" id="ARBA00022840"/>
    </source>
</evidence>
<dbReference type="CDD" id="cd18579">
    <property type="entry name" value="ABC_6TM_ABCC_D1"/>
    <property type="match status" value="1"/>
</dbReference>
<accession>A0ABN8QZK3</accession>
<dbReference type="SMART" id="SM00382">
    <property type="entry name" value="AAA"/>
    <property type="match status" value="2"/>
</dbReference>
<feature type="domain" description="ABC transmembrane type-1" evidence="11">
    <location>
        <begin position="681"/>
        <end position="956"/>
    </location>
</feature>
<evidence type="ECO:0000256" key="8">
    <source>
        <dbReference type="ARBA" id="ARBA00023136"/>
    </source>
</evidence>
<dbReference type="InterPro" id="IPR003593">
    <property type="entry name" value="AAA+_ATPase"/>
</dbReference>
<dbReference type="CDD" id="cd18580">
    <property type="entry name" value="ABC_6TM_ABCC_D2"/>
    <property type="match status" value="1"/>
</dbReference>
<dbReference type="EMBL" id="CALNXK010000173">
    <property type="protein sequence ID" value="CAH3172488.1"/>
    <property type="molecule type" value="Genomic_DNA"/>
</dbReference>
<dbReference type="InterPro" id="IPR044746">
    <property type="entry name" value="ABCC_6TM_D1"/>
</dbReference>
<keyword evidence="8 9" id="KW-0472">Membrane</keyword>
<feature type="transmembrane region" description="Helical" evidence="9">
    <location>
        <begin position="718"/>
        <end position="742"/>
    </location>
</feature>
<evidence type="ECO:0000256" key="3">
    <source>
        <dbReference type="ARBA" id="ARBA00022448"/>
    </source>
</evidence>
<evidence type="ECO:0000259" key="11">
    <source>
        <dbReference type="PROSITE" id="PS50929"/>
    </source>
</evidence>
<dbReference type="InterPro" id="IPR017871">
    <property type="entry name" value="ABC_transporter-like_CS"/>
</dbReference>
<dbReference type="InterPro" id="IPR011527">
    <property type="entry name" value="ABC1_TM_dom"/>
</dbReference>
<feature type="transmembrane region" description="Helical" evidence="9">
    <location>
        <begin position="675"/>
        <end position="697"/>
    </location>
</feature>
<dbReference type="Gene3D" id="3.40.50.300">
    <property type="entry name" value="P-loop containing nucleotide triphosphate hydrolases"/>
    <property type="match status" value="2"/>
</dbReference>
<dbReference type="PROSITE" id="PS50929">
    <property type="entry name" value="ABC_TM1F"/>
    <property type="match status" value="2"/>
</dbReference>
<feature type="transmembrane region" description="Helical" evidence="9">
    <location>
        <begin position="323"/>
        <end position="343"/>
    </location>
</feature>
<proteinExistence type="inferred from homology"/>
<dbReference type="PROSITE" id="PS00211">
    <property type="entry name" value="ABC_TRANSPORTER_1"/>
    <property type="match status" value="2"/>
</dbReference>
<feature type="transmembrane region" description="Helical" evidence="9">
    <location>
        <begin position="911"/>
        <end position="938"/>
    </location>
</feature>
<dbReference type="Proteomes" id="UP001159405">
    <property type="component" value="Unassembled WGS sequence"/>
</dbReference>
<comment type="caution">
    <text evidence="12">The sequence shown here is derived from an EMBL/GenBank/DDBJ whole genome shotgun (WGS) entry which is preliminary data.</text>
</comment>
<gene>
    <name evidence="12" type="ORF">PLOB_00012994</name>
</gene>
<dbReference type="PANTHER" id="PTHR24223">
    <property type="entry name" value="ATP-BINDING CASSETTE SUB-FAMILY C"/>
    <property type="match status" value="1"/>
</dbReference>
<evidence type="ECO:0000313" key="12">
    <source>
        <dbReference type="EMBL" id="CAH3172488.1"/>
    </source>
</evidence>
<comment type="similarity">
    <text evidence="2">Belongs to the ABC transporter superfamily. ABCC family. Conjugate transporter (TC 3.A.1.208) subfamily.</text>
</comment>
<keyword evidence="7 9" id="KW-1133">Transmembrane helix</keyword>
<dbReference type="InterPro" id="IPR003439">
    <property type="entry name" value="ABC_transporter-like_ATP-bd"/>
</dbReference>
<evidence type="ECO:0000256" key="5">
    <source>
        <dbReference type="ARBA" id="ARBA00022741"/>
    </source>
</evidence>
<dbReference type="PROSITE" id="PS50893">
    <property type="entry name" value="ABC_TRANSPORTER_2"/>
    <property type="match status" value="2"/>
</dbReference>
<name>A0ABN8QZK3_9CNID</name>
<evidence type="ECO:0008006" key="14">
    <source>
        <dbReference type="Google" id="ProtNLM"/>
    </source>
</evidence>
<keyword evidence="4 9" id="KW-0812">Transmembrane</keyword>
<dbReference type="CDD" id="cd03244">
    <property type="entry name" value="ABCC_MRP_domain2"/>
    <property type="match status" value="1"/>
</dbReference>
<dbReference type="Pfam" id="PF00664">
    <property type="entry name" value="ABC_membrane"/>
    <property type="match status" value="2"/>
</dbReference>